<comment type="catalytic activity">
    <reaction evidence="1">
        <text>Hydrolysis of proteins with broad specificity similar to that of pepsin A, preferring hydrophobic residues at P1 and P1'. Clots milk and activates trypsinogen. Does not cleave 4-Gln-|-His-5, but does cleave 10-His-|-Leu-11 and 12-Val-|-Glu-13 in B chain of insulin.</text>
        <dbReference type="EC" id="3.4.23.21"/>
    </reaction>
</comment>
<feature type="disulfide bond" evidence="11">
    <location>
        <begin position="694"/>
        <end position="727"/>
    </location>
</feature>
<keyword evidence="6 12" id="KW-0064">Aspartyl protease</keyword>
<dbReference type="Pfam" id="PF00026">
    <property type="entry name" value="Asp"/>
    <property type="match status" value="2"/>
</dbReference>
<evidence type="ECO:0000256" key="2">
    <source>
        <dbReference type="ARBA" id="ARBA00007447"/>
    </source>
</evidence>
<comment type="caution">
    <text evidence="15">The sequence shown here is derived from an EMBL/GenBank/DDBJ whole genome shotgun (WGS) entry which is preliminary data.</text>
</comment>
<accession>A0A9P8A106</accession>
<dbReference type="FunFam" id="2.40.70.10:FF:000115">
    <property type="entry name" value="Lysosomal aspartic protease"/>
    <property type="match status" value="1"/>
</dbReference>
<evidence type="ECO:0000256" key="7">
    <source>
        <dbReference type="ARBA" id="ARBA00022801"/>
    </source>
</evidence>
<organism evidence="15 16">
    <name type="scientific">Mortierella alpina</name>
    <name type="common">Oleaginous fungus</name>
    <name type="synonym">Mortierella renispora</name>
    <dbReference type="NCBI Taxonomy" id="64518"/>
    <lineage>
        <taxon>Eukaryota</taxon>
        <taxon>Fungi</taxon>
        <taxon>Fungi incertae sedis</taxon>
        <taxon>Mucoromycota</taxon>
        <taxon>Mortierellomycotina</taxon>
        <taxon>Mortierellomycetes</taxon>
        <taxon>Mortierellales</taxon>
        <taxon>Mortierellaceae</taxon>
        <taxon>Mortierella</taxon>
    </lineage>
</organism>
<proteinExistence type="inferred from homology"/>
<evidence type="ECO:0000256" key="9">
    <source>
        <dbReference type="ARBA" id="ARBA00023157"/>
    </source>
</evidence>
<dbReference type="CDD" id="cd05471">
    <property type="entry name" value="pepsin_like"/>
    <property type="match status" value="2"/>
</dbReference>
<evidence type="ECO:0000256" key="4">
    <source>
        <dbReference type="ARBA" id="ARBA00022670"/>
    </source>
</evidence>
<evidence type="ECO:0000259" key="14">
    <source>
        <dbReference type="PROSITE" id="PS51767"/>
    </source>
</evidence>
<comment type="similarity">
    <text evidence="2 12">Belongs to the peptidase A1 family.</text>
</comment>
<evidence type="ECO:0000256" key="5">
    <source>
        <dbReference type="ARBA" id="ARBA00022729"/>
    </source>
</evidence>
<gene>
    <name evidence="15" type="ORF">KVV02_000786</name>
</gene>
<dbReference type="SUPFAM" id="SSF50630">
    <property type="entry name" value="Acid proteases"/>
    <property type="match status" value="2"/>
</dbReference>
<reference evidence="15" key="1">
    <citation type="submission" date="2021-07" db="EMBL/GenBank/DDBJ databases">
        <title>Draft genome of Mortierella alpina, strain LL118, isolated from an aspen leaf litter sample.</title>
        <authorList>
            <person name="Yang S."/>
            <person name="Vinatzer B.A."/>
        </authorList>
    </citation>
    <scope>NUCLEOTIDE SEQUENCE</scope>
    <source>
        <strain evidence="15">LL118</strain>
    </source>
</reference>
<feature type="domain" description="Peptidase A1" evidence="14">
    <location>
        <begin position="456"/>
        <end position="763"/>
    </location>
</feature>
<dbReference type="InterPro" id="IPR001969">
    <property type="entry name" value="Aspartic_peptidase_AS"/>
</dbReference>
<keyword evidence="8" id="KW-0865">Zymogen</keyword>
<evidence type="ECO:0000256" key="13">
    <source>
        <dbReference type="SAM" id="SignalP"/>
    </source>
</evidence>
<dbReference type="GO" id="GO:0004190">
    <property type="term" value="F:aspartic-type endopeptidase activity"/>
    <property type="evidence" value="ECO:0007669"/>
    <property type="project" value="UniProtKB-KW"/>
</dbReference>
<evidence type="ECO:0000256" key="3">
    <source>
        <dbReference type="ARBA" id="ARBA00013205"/>
    </source>
</evidence>
<feature type="signal peptide" evidence="13">
    <location>
        <begin position="1"/>
        <end position="21"/>
    </location>
</feature>
<keyword evidence="9 11" id="KW-1015">Disulfide bond</keyword>
<evidence type="ECO:0000256" key="12">
    <source>
        <dbReference type="RuleBase" id="RU000454"/>
    </source>
</evidence>
<keyword evidence="7 12" id="KW-0378">Hydrolase</keyword>
<dbReference type="PRINTS" id="PR00792">
    <property type="entry name" value="PEPSIN"/>
</dbReference>
<evidence type="ECO:0000313" key="15">
    <source>
        <dbReference type="EMBL" id="KAG9322708.1"/>
    </source>
</evidence>
<dbReference type="InterPro" id="IPR001461">
    <property type="entry name" value="Aspartic_peptidase_A1"/>
</dbReference>
<dbReference type="InterPro" id="IPR034164">
    <property type="entry name" value="Pepsin-like_dom"/>
</dbReference>
<protein>
    <recommendedName>
        <fullName evidence="3">rhizopuspepsin</fullName>
        <ecNumber evidence="3">3.4.23.21</ecNumber>
    </recommendedName>
</protein>
<dbReference type="EMBL" id="JAIFTL010000133">
    <property type="protein sequence ID" value="KAG9322708.1"/>
    <property type="molecule type" value="Genomic_DNA"/>
</dbReference>
<dbReference type="PANTHER" id="PTHR47966:SF1">
    <property type="entry name" value="ASPARTYL PROTEINASE"/>
    <property type="match status" value="1"/>
</dbReference>
<dbReference type="AlphaFoldDB" id="A0A9P8A106"/>
<feature type="chain" id="PRO_5040371058" description="rhizopuspepsin" evidence="13">
    <location>
        <begin position="22"/>
        <end position="768"/>
    </location>
</feature>
<dbReference type="PROSITE" id="PS00141">
    <property type="entry name" value="ASP_PROTEASE"/>
    <property type="match status" value="3"/>
</dbReference>
<dbReference type="PROSITE" id="PS51767">
    <property type="entry name" value="PEPTIDASE_A1"/>
    <property type="match status" value="2"/>
</dbReference>
<dbReference type="InterPro" id="IPR021109">
    <property type="entry name" value="Peptidase_aspartic_dom_sf"/>
</dbReference>
<evidence type="ECO:0000256" key="11">
    <source>
        <dbReference type="PIRSR" id="PIRSR601461-2"/>
    </source>
</evidence>
<name>A0A9P8A106_MORAP</name>
<evidence type="ECO:0000313" key="16">
    <source>
        <dbReference type="Proteomes" id="UP000717515"/>
    </source>
</evidence>
<feature type="active site" evidence="10">
    <location>
        <position position="660"/>
    </location>
</feature>
<dbReference type="Proteomes" id="UP000717515">
    <property type="component" value="Unassembled WGS sequence"/>
</dbReference>
<dbReference type="EC" id="3.4.23.21" evidence="3"/>
<evidence type="ECO:0000256" key="1">
    <source>
        <dbReference type="ARBA" id="ARBA00001130"/>
    </source>
</evidence>
<feature type="active site" evidence="10">
    <location>
        <position position="474"/>
    </location>
</feature>
<evidence type="ECO:0000256" key="8">
    <source>
        <dbReference type="ARBA" id="ARBA00023145"/>
    </source>
</evidence>
<feature type="domain" description="Peptidase A1" evidence="14">
    <location>
        <begin position="84"/>
        <end position="391"/>
    </location>
</feature>
<evidence type="ECO:0000256" key="10">
    <source>
        <dbReference type="PIRSR" id="PIRSR601461-1"/>
    </source>
</evidence>
<evidence type="ECO:0000256" key="6">
    <source>
        <dbReference type="ARBA" id="ARBA00022750"/>
    </source>
</evidence>
<dbReference type="Gene3D" id="2.40.70.10">
    <property type="entry name" value="Acid Proteases"/>
    <property type="match status" value="4"/>
</dbReference>
<keyword evidence="4 12" id="KW-0645">Protease</keyword>
<dbReference type="PANTHER" id="PTHR47966">
    <property type="entry name" value="BETA-SITE APP-CLEAVING ENZYME, ISOFORM A-RELATED"/>
    <property type="match status" value="1"/>
</dbReference>
<sequence length="768" mass="83099">MKFSFTITVAIALLLSSPAWSVPVSPTDNLLRIPISRIENGSFRSTAQELRYILNKYDAAANLQADDIALAKLPLTDGTMDNRYYGTVLIGTPGQALELLIDTGSSPLVISAAGCETCSGEGRYNNSASYSYIPAKGSHWSLGYQDGSKTEGTNGFDSITIGDMTARNQVVFVATSMSPNFDGTVDGILGMSFGALTNTPTVFETMVAQNAVSEAVFSVFLGHESTGGGGEVVFGGIDQERIAEGGEITYTDVTEAKFWKINVQDVLVDDVSAEGLDDNTGYAAVIDTGANLMVLPGHLPEQINSKIKGSRKFGTIWTVPCKGTSIVKFKIEGQTFSVPAADLAREKAVEKLDLCHSAVQQSPNHEMILGDAFIKNHYVVFDQKEKRSVLAAAGDSTKVLRIAIATANGTVRQNTPAEWAYTLEKYGFTAKPGDWDLESDATTKVPLVDVRLDRQYHGDVRIGFPAQTVRLQFDTGSSRLAVSASECSECAGALQYTRAASRTYLRGVEKPFRITYGQHKSFVSGVMGQDRVTLGSLTVQHQDLSIVLDESRRFEQTVDGILGLSLGAISGYKTIFQNMVEQGLVDRGIFAFYLGKQYLTGGGEVIFGDVDFGRVAAGGCIVYTKVIDPTRWMVNLEDALVEGRSLRGFVGKGQLKALIDTGTTLLVLPKNIADWINEQIPNSQMVSGKWTVPCDTTSGLAFIFEKTSFVVPPRDVAREWIGQPGRCYSGVQTSSGDYMVIGDVFIKNNYVVFDADNRMVGFASLRVT</sequence>
<keyword evidence="5 13" id="KW-0732">Signal</keyword>
<dbReference type="GO" id="GO:0006508">
    <property type="term" value="P:proteolysis"/>
    <property type="evidence" value="ECO:0007669"/>
    <property type="project" value="UniProtKB-KW"/>
</dbReference>
<dbReference type="InterPro" id="IPR033121">
    <property type="entry name" value="PEPTIDASE_A1"/>
</dbReference>